<dbReference type="AlphaFoldDB" id="Q4MZ81"/>
<reference evidence="2 3" key="1">
    <citation type="journal article" date="2005" name="Science">
        <title>Genome sequence of Theileria parva, a bovine pathogen that transforms lymphocytes.</title>
        <authorList>
            <person name="Gardner M.J."/>
            <person name="Bishop R."/>
            <person name="Shah T."/>
            <person name="de Villiers E.P."/>
            <person name="Carlton J.M."/>
            <person name="Hall N."/>
            <person name="Ren Q."/>
            <person name="Paulsen I.T."/>
            <person name="Pain A."/>
            <person name="Berriman M."/>
            <person name="Wilson R.J.M."/>
            <person name="Sato S."/>
            <person name="Ralph S.A."/>
            <person name="Mann D.J."/>
            <person name="Xiong Z."/>
            <person name="Shallom S.J."/>
            <person name="Weidman J."/>
            <person name="Jiang L."/>
            <person name="Lynn J."/>
            <person name="Weaver B."/>
            <person name="Shoaibi A."/>
            <person name="Domingo A.R."/>
            <person name="Wasawo D."/>
            <person name="Crabtree J."/>
            <person name="Wortman J.R."/>
            <person name="Haas B."/>
            <person name="Angiuoli S.V."/>
            <person name="Creasy T.H."/>
            <person name="Lu C."/>
            <person name="Suh B."/>
            <person name="Silva J.C."/>
            <person name="Utterback T.R."/>
            <person name="Feldblyum T.V."/>
            <person name="Pertea M."/>
            <person name="Allen J."/>
            <person name="Nierman W.C."/>
            <person name="Taracha E.L.N."/>
            <person name="Salzberg S.L."/>
            <person name="White O.R."/>
            <person name="Fitzhugh H.A."/>
            <person name="Morzaria S."/>
            <person name="Venter J.C."/>
            <person name="Fraser C.M."/>
            <person name="Nene V."/>
        </authorList>
    </citation>
    <scope>NUCLEOTIDE SEQUENCE [LARGE SCALE GENOMIC DNA]</scope>
    <source>
        <strain evidence="2 3">Muguga</strain>
    </source>
</reference>
<evidence type="ECO:0000313" key="2">
    <source>
        <dbReference type="EMBL" id="EAN30952.1"/>
    </source>
</evidence>
<feature type="signal peptide" evidence="1">
    <location>
        <begin position="1"/>
        <end position="19"/>
    </location>
</feature>
<dbReference type="EMBL" id="AAGK01000005">
    <property type="protein sequence ID" value="EAN30952.1"/>
    <property type="molecule type" value="Genomic_DNA"/>
</dbReference>
<dbReference type="OMA" id="CGSHEVW"/>
<proteinExistence type="predicted"/>
<sequence length="180" mass="19574">MMKIFVFALLALFIPGLDAAAGKLDLKDLKFVLYGKHGEGISAGKSTCPLGSIPDSIFLHKTFKKGDAFFTWVKPVHNKVNEVVCGSHEVWKAADGEVLLDLHFVGIPKDDAKKFVHLELLHKLGGIFHVFLLFDGTAAAKAVSMAKFIAGIHDLSLELHKLEGIPAHHLIHELALHAAA</sequence>
<keyword evidence="3" id="KW-1185">Reference proteome</keyword>
<name>Q4MZ81_THEPA</name>
<dbReference type="eggNOG" id="ENOG502QX1G">
    <property type="taxonomic scope" value="Eukaryota"/>
</dbReference>
<dbReference type="Proteomes" id="UP000001949">
    <property type="component" value="Unassembled WGS sequence"/>
</dbReference>
<comment type="caution">
    <text evidence="2">The sequence shown here is derived from an EMBL/GenBank/DDBJ whole genome shotgun (WGS) entry which is preliminary data.</text>
</comment>
<evidence type="ECO:0000313" key="3">
    <source>
        <dbReference type="Proteomes" id="UP000001949"/>
    </source>
</evidence>
<protein>
    <submittedName>
        <fullName evidence="2">Uncharacterized protein</fullName>
    </submittedName>
</protein>
<dbReference type="InParanoid" id="Q4MZ81"/>
<evidence type="ECO:0000256" key="1">
    <source>
        <dbReference type="SAM" id="SignalP"/>
    </source>
</evidence>
<dbReference type="VEuPathDB" id="PiroplasmaDB:TpMuguga_03g00217"/>
<keyword evidence="1" id="KW-0732">Signal</keyword>
<feature type="chain" id="PRO_5004240673" evidence="1">
    <location>
        <begin position="20"/>
        <end position="180"/>
    </location>
</feature>
<dbReference type="GeneID" id="3500148"/>
<dbReference type="RefSeq" id="XP_763235.1">
    <property type="nucleotide sequence ID" value="XM_758142.1"/>
</dbReference>
<accession>Q4MZ81</accession>
<dbReference type="KEGG" id="tpv:TP03_0217"/>
<organism evidence="2 3">
    <name type="scientific">Theileria parva</name>
    <name type="common">East coast fever infection agent</name>
    <dbReference type="NCBI Taxonomy" id="5875"/>
    <lineage>
        <taxon>Eukaryota</taxon>
        <taxon>Sar</taxon>
        <taxon>Alveolata</taxon>
        <taxon>Apicomplexa</taxon>
        <taxon>Aconoidasida</taxon>
        <taxon>Piroplasmida</taxon>
        <taxon>Theileriidae</taxon>
        <taxon>Theileria</taxon>
    </lineage>
</organism>
<dbReference type="STRING" id="5875.Q4MZ81"/>
<gene>
    <name evidence="2" type="ordered locus">TP03_0217</name>
</gene>